<dbReference type="PANTHER" id="PTHR37953:SF1">
    <property type="entry name" value="UPF0127 PROTEIN MJ1496"/>
    <property type="match status" value="1"/>
</dbReference>
<feature type="chain" id="PRO_5045204748" description="DUF192 domain-containing protein" evidence="1">
    <location>
        <begin position="28"/>
        <end position="166"/>
    </location>
</feature>
<dbReference type="InterPro" id="IPR038695">
    <property type="entry name" value="Saro_0823-like_sf"/>
</dbReference>
<dbReference type="PANTHER" id="PTHR37953">
    <property type="entry name" value="UPF0127 PROTEIN MJ1496"/>
    <property type="match status" value="1"/>
</dbReference>
<dbReference type="EMBL" id="BMZF01000001">
    <property type="protein sequence ID" value="GHA45883.1"/>
    <property type="molecule type" value="Genomic_DNA"/>
</dbReference>
<dbReference type="RefSeq" id="WP_229802034.1">
    <property type="nucleotide sequence ID" value="NZ_BMZF01000001.1"/>
</dbReference>
<protein>
    <recommendedName>
        <fullName evidence="4">DUF192 domain-containing protein</fullName>
    </recommendedName>
</protein>
<feature type="signal peptide" evidence="1">
    <location>
        <begin position="1"/>
        <end position="27"/>
    </location>
</feature>
<accession>A0ABQ3D0Y6</accession>
<evidence type="ECO:0000313" key="3">
    <source>
        <dbReference type="Proteomes" id="UP000634455"/>
    </source>
</evidence>
<organism evidence="2 3">
    <name type="scientific">Paramylibacter ulvae</name>
    <dbReference type="NCBI Taxonomy" id="1651968"/>
    <lineage>
        <taxon>Bacteria</taxon>
        <taxon>Pseudomonadati</taxon>
        <taxon>Pseudomonadota</taxon>
        <taxon>Alphaproteobacteria</taxon>
        <taxon>Rhodobacterales</taxon>
        <taxon>Paracoccaceae</taxon>
        <taxon>Paramylibacter</taxon>
    </lineage>
</organism>
<keyword evidence="1" id="KW-0732">Signal</keyword>
<sequence>MSKCDLGILRFLASVIIALSFASAAFAKTCQIDVVNLRWDGGAVRFQTEVVDTVQERAQGLMHRESMPRYSGMLFVYDRAQPVSFWMENTLIPLDMLFFDSAGRLQHIHENAVPLDRSSIYGGESIQYVLEINGGVAAKLRIPVGAEIQHPSILNEFASWPCKEMQ</sequence>
<gene>
    <name evidence="2" type="ORF">GCM10008927_08720</name>
</gene>
<name>A0ABQ3D0Y6_9RHOB</name>
<dbReference type="Gene3D" id="2.60.120.1140">
    <property type="entry name" value="Protein of unknown function DUF192"/>
    <property type="match status" value="1"/>
</dbReference>
<reference evidence="3" key="1">
    <citation type="journal article" date="2019" name="Int. J. Syst. Evol. Microbiol.">
        <title>The Global Catalogue of Microorganisms (GCM) 10K type strain sequencing project: providing services to taxonomists for standard genome sequencing and annotation.</title>
        <authorList>
            <consortium name="The Broad Institute Genomics Platform"/>
            <consortium name="The Broad Institute Genome Sequencing Center for Infectious Disease"/>
            <person name="Wu L."/>
            <person name="Ma J."/>
        </authorList>
    </citation>
    <scope>NUCLEOTIDE SEQUENCE [LARGE SCALE GENOMIC DNA]</scope>
    <source>
        <strain evidence="3">KCTC 32465</strain>
    </source>
</reference>
<evidence type="ECO:0000256" key="1">
    <source>
        <dbReference type="SAM" id="SignalP"/>
    </source>
</evidence>
<dbReference type="Proteomes" id="UP000634455">
    <property type="component" value="Unassembled WGS sequence"/>
</dbReference>
<evidence type="ECO:0000313" key="2">
    <source>
        <dbReference type="EMBL" id="GHA45883.1"/>
    </source>
</evidence>
<comment type="caution">
    <text evidence="2">The sequence shown here is derived from an EMBL/GenBank/DDBJ whole genome shotgun (WGS) entry which is preliminary data.</text>
</comment>
<dbReference type="Pfam" id="PF02643">
    <property type="entry name" value="DUF192"/>
    <property type="match status" value="1"/>
</dbReference>
<evidence type="ECO:0008006" key="4">
    <source>
        <dbReference type="Google" id="ProtNLM"/>
    </source>
</evidence>
<dbReference type="InterPro" id="IPR003795">
    <property type="entry name" value="DUF192"/>
</dbReference>
<proteinExistence type="predicted"/>
<keyword evidence="3" id="KW-1185">Reference proteome</keyword>